<dbReference type="Proteomes" id="UP001370348">
    <property type="component" value="Chromosome"/>
</dbReference>
<evidence type="ECO:0000259" key="1">
    <source>
        <dbReference type="Pfam" id="PF03435"/>
    </source>
</evidence>
<evidence type="ECO:0000313" key="3">
    <source>
        <dbReference type="Proteomes" id="UP001370348"/>
    </source>
</evidence>
<dbReference type="InterPro" id="IPR005097">
    <property type="entry name" value="Sacchrp_dh_NADP-bd"/>
</dbReference>
<dbReference type="SUPFAM" id="SSF51735">
    <property type="entry name" value="NAD(P)-binding Rossmann-fold domains"/>
    <property type="match status" value="1"/>
</dbReference>
<gene>
    <name evidence="2" type="ORF">LZC94_28200</name>
</gene>
<accession>A0ABZ2LPA4</accession>
<dbReference type="EMBL" id="CP089984">
    <property type="protein sequence ID" value="WXB11728.1"/>
    <property type="molecule type" value="Genomic_DNA"/>
</dbReference>
<protein>
    <submittedName>
        <fullName evidence="2">Saccharopine dehydrogenase NADP-binding domain-containing protein</fullName>
    </submittedName>
</protein>
<dbReference type="Pfam" id="PF03435">
    <property type="entry name" value="Sacchrp_dh_NADP"/>
    <property type="match status" value="1"/>
</dbReference>
<proteinExistence type="predicted"/>
<dbReference type="InterPro" id="IPR036291">
    <property type="entry name" value="NAD(P)-bd_dom_sf"/>
</dbReference>
<reference evidence="2 3" key="1">
    <citation type="submission" date="2021-12" db="EMBL/GenBank/DDBJ databases">
        <title>Discovery of the Pendulisporaceae a myxobacterial family with distinct sporulation behavior and unique specialized metabolism.</title>
        <authorList>
            <person name="Garcia R."/>
            <person name="Popoff A."/>
            <person name="Bader C.D."/>
            <person name="Loehr J."/>
            <person name="Walesch S."/>
            <person name="Walt C."/>
            <person name="Boldt J."/>
            <person name="Bunk B."/>
            <person name="Haeckl F.J.F.P.J."/>
            <person name="Gunesch A.P."/>
            <person name="Birkelbach J."/>
            <person name="Nuebel U."/>
            <person name="Pietschmann T."/>
            <person name="Bach T."/>
            <person name="Mueller R."/>
        </authorList>
    </citation>
    <scope>NUCLEOTIDE SEQUENCE [LARGE SCALE GENOMIC DNA]</scope>
    <source>
        <strain evidence="2 3">MSr11954</strain>
    </source>
</reference>
<dbReference type="PANTHER" id="PTHR43781:SF1">
    <property type="entry name" value="SACCHAROPINE DEHYDROGENASE"/>
    <property type="match status" value="1"/>
</dbReference>
<organism evidence="2 3">
    <name type="scientific">Pendulispora albinea</name>
    <dbReference type="NCBI Taxonomy" id="2741071"/>
    <lineage>
        <taxon>Bacteria</taxon>
        <taxon>Pseudomonadati</taxon>
        <taxon>Myxococcota</taxon>
        <taxon>Myxococcia</taxon>
        <taxon>Myxococcales</taxon>
        <taxon>Sorangiineae</taxon>
        <taxon>Pendulisporaceae</taxon>
        <taxon>Pendulispora</taxon>
    </lineage>
</organism>
<dbReference type="RefSeq" id="WP_394821350.1">
    <property type="nucleotide sequence ID" value="NZ_CP089984.1"/>
</dbReference>
<evidence type="ECO:0000313" key="2">
    <source>
        <dbReference type="EMBL" id="WXB11728.1"/>
    </source>
</evidence>
<feature type="domain" description="Saccharopine dehydrogenase NADP binding" evidence="1">
    <location>
        <begin position="9"/>
        <end position="108"/>
    </location>
</feature>
<dbReference type="PANTHER" id="PTHR43781">
    <property type="entry name" value="SACCHAROPINE DEHYDROGENASE"/>
    <property type="match status" value="1"/>
</dbReference>
<sequence length="335" mass="36045">MGQGTKRTIGVYGAAGHTGKFVANELRRRGWSPVLVGRDARLHELYPGADVRIAAVDDAAALDRALAGVGLVINCAGPFLETADPIVRAALRAGAHYLDVTAEQPSARAILAQFGNAAAEANVVVSPAFAFYGALADLLTTAAMGDWPKADTVTIAMALDRWWPTPGTRITGKRNTARRIVISDGQPTFVADPPHRRTWDFPAPFEAQEMIELPFSEIVTIAHHVQAREIHSYINLAPLTDIRNPDTPPPRAEDESGRSAQTFAMDVVVEHGNEQRRATAQGRDIYAFSAPLIVEGAERILNGRAKRAGTAAAGELFDAPDFLASLAEHLTVTFR</sequence>
<dbReference type="Gene3D" id="3.40.50.720">
    <property type="entry name" value="NAD(P)-binding Rossmann-like Domain"/>
    <property type="match status" value="1"/>
</dbReference>
<name>A0ABZ2LPA4_9BACT</name>
<keyword evidence="3" id="KW-1185">Reference proteome</keyword>